<dbReference type="Gene3D" id="3.40.50.720">
    <property type="entry name" value="NAD(P)-binding Rossmann-like Domain"/>
    <property type="match status" value="1"/>
</dbReference>
<dbReference type="PANTHER" id="PTHR42760">
    <property type="entry name" value="SHORT-CHAIN DEHYDROGENASES/REDUCTASES FAMILY MEMBER"/>
    <property type="match status" value="1"/>
</dbReference>
<protein>
    <submittedName>
        <fullName evidence="2">SDR family oxidoreductase</fullName>
    </submittedName>
</protein>
<evidence type="ECO:0000313" key="3">
    <source>
        <dbReference type="Proteomes" id="UP001244242"/>
    </source>
</evidence>
<gene>
    <name evidence="2" type="ORF">QLQ84_21270</name>
</gene>
<dbReference type="CDD" id="cd05233">
    <property type="entry name" value="SDR_c"/>
    <property type="match status" value="1"/>
</dbReference>
<evidence type="ECO:0000256" key="1">
    <source>
        <dbReference type="ARBA" id="ARBA00006484"/>
    </source>
</evidence>
<dbReference type="SUPFAM" id="SSF51735">
    <property type="entry name" value="NAD(P)-binding Rossmann-fold domains"/>
    <property type="match status" value="1"/>
</dbReference>
<dbReference type="PANTHER" id="PTHR42760:SF40">
    <property type="entry name" value="3-OXOACYL-[ACYL-CARRIER-PROTEIN] REDUCTASE, CHLOROPLASTIC"/>
    <property type="match status" value="1"/>
</dbReference>
<dbReference type="InterPro" id="IPR002347">
    <property type="entry name" value="SDR_fam"/>
</dbReference>
<reference evidence="2 3" key="1">
    <citation type="submission" date="2023-04" db="EMBL/GenBank/DDBJ databases">
        <title>Halomonas strains isolated from rhizosphere soil.</title>
        <authorList>
            <person name="Xu L."/>
            <person name="Sun J.-Q."/>
        </authorList>
    </citation>
    <scope>NUCLEOTIDE SEQUENCE [LARGE SCALE GENOMIC DNA]</scope>
    <source>
        <strain evidence="2 3">LN1S58</strain>
    </source>
</reference>
<sequence>MQQPVTLVTGASRGIGAATAKLLADNGHLVIGTGRHRPDNPPGPFFEMDFADAEATAEALSRIVAEYNVDHLVNNAGVSRSRTLLETSVEDMDLHYSVNLRAAVQCAQAVIPRMQAKGRGRIVNISSRVVLGRAERTPYAAAKAGLLSLTRCWALELAASGITVNAIAPGPVRTELFDRNHPEGSEAYEKLLQTVPGKRFGTPDEVAAPIAFLLTDGAAYINGQVLYVCGGASIGSAPL</sequence>
<proteinExistence type="inferred from homology"/>
<dbReference type="InterPro" id="IPR020904">
    <property type="entry name" value="Sc_DH/Rdtase_CS"/>
</dbReference>
<dbReference type="PRINTS" id="PR00081">
    <property type="entry name" value="GDHRDH"/>
</dbReference>
<dbReference type="EMBL" id="JASCQO010000055">
    <property type="protein sequence ID" value="MDI5936328.1"/>
    <property type="molecule type" value="Genomic_DNA"/>
</dbReference>
<dbReference type="PRINTS" id="PR00080">
    <property type="entry name" value="SDRFAMILY"/>
</dbReference>
<comment type="similarity">
    <text evidence="1">Belongs to the short-chain dehydrogenases/reductases (SDR) family.</text>
</comment>
<evidence type="ECO:0000313" key="2">
    <source>
        <dbReference type="EMBL" id="MDI5936328.1"/>
    </source>
</evidence>
<dbReference type="RefSeq" id="WP_282723736.1">
    <property type="nucleotide sequence ID" value="NZ_JASCQO010000055.1"/>
</dbReference>
<accession>A0ABT6VQQ3</accession>
<dbReference type="InterPro" id="IPR036291">
    <property type="entry name" value="NAD(P)-bd_dom_sf"/>
</dbReference>
<dbReference type="PROSITE" id="PS00061">
    <property type="entry name" value="ADH_SHORT"/>
    <property type="match status" value="1"/>
</dbReference>
<comment type="caution">
    <text evidence="2">The sequence shown here is derived from an EMBL/GenBank/DDBJ whole genome shotgun (WGS) entry which is preliminary data.</text>
</comment>
<dbReference type="Proteomes" id="UP001244242">
    <property type="component" value="Unassembled WGS sequence"/>
</dbReference>
<organism evidence="2 3">
    <name type="scientific">Halomonas kalidii</name>
    <dbReference type="NCBI Taxonomy" id="3043293"/>
    <lineage>
        <taxon>Bacteria</taxon>
        <taxon>Pseudomonadati</taxon>
        <taxon>Pseudomonadota</taxon>
        <taxon>Gammaproteobacteria</taxon>
        <taxon>Oceanospirillales</taxon>
        <taxon>Halomonadaceae</taxon>
        <taxon>Halomonas</taxon>
    </lineage>
</organism>
<keyword evidence="3" id="KW-1185">Reference proteome</keyword>
<name>A0ABT6VQQ3_9GAMM</name>
<dbReference type="Pfam" id="PF13561">
    <property type="entry name" value="adh_short_C2"/>
    <property type="match status" value="1"/>
</dbReference>